<keyword evidence="6" id="KW-0234">DNA repair</keyword>
<protein>
    <submittedName>
        <fullName evidence="7">UV damage endonuclease UvdE</fullName>
    </submittedName>
</protein>
<evidence type="ECO:0000313" key="8">
    <source>
        <dbReference type="Proteomes" id="UP001234581"/>
    </source>
</evidence>
<gene>
    <name evidence="7" type="ORF">O0I10_012662</name>
</gene>
<evidence type="ECO:0000256" key="2">
    <source>
        <dbReference type="ARBA" id="ARBA00022759"/>
    </source>
</evidence>
<dbReference type="NCBIfam" id="TIGR00629">
    <property type="entry name" value="uvde"/>
    <property type="match status" value="1"/>
</dbReference>
<dbReference type="PANTHER" id="PTHR31290:SF5">
    <property type="entry name" value="UV-DAMAGE ENDONUCLEASE"/>
    <property type="match status" value="1"/>
</dbReference>
<keyword evidence="2 7" id="KW-0255">Endonuclease</keyword>
<dbReference type="GeneID" id="83219999"/>
<keyword evidence="3" id="KW-0227">DNA damage</keyword>
<evidence type="ECO:0000256" key="5">
    <source>
        <dbReference type="ARBA" id="ARBA00022801"/>
    </source>
</evidence>
<dbReference type="Pfam" id="PF03851">
    <property type="entry name" value="UvdE"/>
    <property type="match status" value="1"/>
</dbReference>
<dbReference type="PANTHER" id="PTHR31290">
    <property type="entry name" value="UV-DAMAGE ENDONUCLEASE"/>
    <property type="match status" value="1"/>
</dbReference>
<keyword evidence="5" id="KW-0378">Hydrolase</keyword>
<dbReference type="GO" id="GO:0006289">
    <property type="term" value="P:nucleotide-excision repair"/>
    <property type="evidence" value="ECO:0007669"/>
    <property type="project" value="InterPro"/>
</dbReference>
<dbReference type="RefSeq" id="XP_058336683.1">
    <property type="nucleotide sequence ID" value="XM_058492553.1"/>
</dbReference>
<keyword evidence="4" id="KW-0228">DNA excision</keyword>
<dbReference type="Gene3D" id="3.20.20.150">
    <property type="entry name" value="Divalent-metal-dependent TIM barrel enzymes"/>
    <property type="match status" value="1"/>
</dbReference>
<reference evidence="7 8" key="1">
    <citation type="submission" date="2023-03" db="EMBL/GenBank/DDBJ databases">
        <title>Genome sequence of Lichtheimia ornata CBS 291.66.</title>
        <authorList>
            <person name="Mohabir J.T."/>
            <person name="Shea T.P."/>
            <person name="Kurbessoian T."/>
            <person name="Berby B."/>
            <person name="Fontaine J."/>
            <person name="Livny J."/>
            <person name="Gnirke A."/>
            <person name="Stajich J.E."/>
            <person name="Cuomo C.A."/>
        </authorList>
    </citation>
    <scope>NUCLEOTIDE SEQUENCE [LARGE SCALE GENOMIC DNA]</scope>
    <source>
        <strain evidence="7">CBS 291.66</strain>
    </source>
</reference>
<organism evidence="7 8">
    <name type="scientific">Lichtheimia ornata</name>
    <dbReference type="NCBI Taxonomy" id="688661"/>
    <lineage>
        <taxon>Eukaryota</taxon>
        <taxon>Fungi</taxon>
        <taxon>Fungi incertae sedis</taxon>
        <taxon>Mucoromycota</taxon>
        <taxon>Mucoromycotina</taxon>
        <taxon>Mucoromycetes</taxon>
        <taxon>Mucorales</taxon>
        <taxon>Lichtheimiaceae</taxon>
        <taxon>Lichtheimia</taxon>
    </lineage>
</organism>
<sequence>MSTFMKQKPAGRFVHPNPRSYKGRLGYACLNTILRHQKPPVFCSRTCRIETIRQKGIDFVKELALQNVRDLSTLIEWNEAHGIKFMRMSSDIFPFAGHKDYGYSLDFAKSELECIGELAAKYKHRLTLHPGQFNQLGSPNPDVVENTIRDLSYHAEMLDLMKLPPDSIMIIHMGGVYGDKASAIARFEENYKNLTDAIKKRLVLENDELGYSVTDLLPVCQRLGIPLVLDWHHHDINPGEASETLLDLLPAINETWHRKGIKPKQHYSESRPGAVSAVERRAHSDRVMNLPPSSDDVDLMIEAKEKEQAVFQLYKLFDLYPVDDDVWIANKKIIPKSVKANKRKKAVAVKVQDDAIVEENTIVEEEEEMIIGMRTRSRSRKKTKKT</sequence>
<name>A0AAD7XPE5_9FUNG</name>
<evidence type="ECO:0000256" key="3">
    <source>
        <dbReference type="ARBA" id="ARBA00022763"/>
    </source>
</evidence>
<dbReference type="GO" id="GO:0043504">
    <property type="term" value="P:mitochondrial DNA repair"/>
    <property type="evidence" value="ECO:0007669"/>
    <property type="project" value="TreeGrafter"/>
</dbReference>
<evidence type="ECO:0000256" key="4">
    <source>
        <dbReference type="ARBA" id="ARBA00022769"/>
    </source>
</evidence>
<dbReference type="Proteomes" id="UP001234581">
    <property type="component" value="Unassembled WGS sequence"/>
</dbReference>
<keyword evidence="8" id="KW-1185">Reference proteome</keyword>
<dbReference type="SUPFAM" id="SSF51658">
    <property type="entry name" value="Xylose isomerase-like"/>
    <property type="match status" value="1"/>
</dbReference>
<dbReference type="GO" id="GO:0005634">
    <property type="term" value="C:nucleus"/>
    <property type="evidence" value="ECO:0007669"/>
    <property type="project" value="TreeGrafter"/>
</dbReference>
<evidence type="ECO:0000256" key="1">
    <source>
        <dbReference type="ARBA" id="ARBA00022722"/>
    </source>
</evidence>
<dbReference type="GO" id="GO:0009411">
    <property type="term" value="P:response to UV"/>
    <property type="evidence" value="ECO:0007669"/>
    <property type="project" value="InterPro"/>
</dbReference>
<keyword evidence="1" id="KW-0540">Nuclease</keyword>
<dbReference type="EMBL" id="JARTCD010000143">
    <property type="protein sequence ID" value="KAJ8651769.1"/>
    <property type="molecule type" value="Genomic_DNA"/>
</dbReference>
<evidence type="ECO:0000256" key="6">
    <source>
        <dbReference type="ARBA" id="ARBA00023204"/>
    </source>
</evidence>
<dbReference type="GO" id="GO:0005739">
    <property type="term" value="C:mitochondrion"/>
    <property type="evidence" value="ECO:0007669"/>
    <property type="project" value="TreeGrafter"/>
</dbReference>
<accession>A0AAD7XPE5</accession>
<proteinExistence type="predicted"/>
<evidence type="ECO:0000313" key="7">
    <source>
        <dbReference type="EMBL" id="KAJ8651769.1"/>
    </source>
</evidence>
<comment type="caution">
    <text evidence="7">The sequence shown here is derived from an EMBL/GenBank/DDBJ whole genome shotgun (WGS) entry which is preliminary data.</text>
</comment>
<dbReference type="GO" id="GO:0004519">
    <property type="term" value="F:endonuclease activity"/>
    <property type="evidence" value="ECO:0007669"/>
    <property type="project" value="UniProtKB-KW"/>
</dbReference>
<dbReference type="GO" id="GO:0016787">
    <property type="term" value="F:hydrolase activity"/>
    <property type="evidence" value="ECO:0007669"/>
    <property type="project" value="UniProtKB-KW"/>
</dbReference>
<dbReference type="InterPro" id="IPR004601">
    <property type="entry name" value="UvdE"/>
</dbReference>
<dbReference type="InterPro" id="IPR036237">
    <property type="entry name" value="Xyl_isomerase-like_sf"/>
</dbReference>
<dbReference type="AlphaFoldDB" id="A0AAD7XPE5"/>